<dbReference type="SUPFAM" id="SSF55729">
    <property type="entry name" value="Acyl-CoA N-acyltransferases (Nat)"/>
    <property type="match status" value="1"/>
</dbReference>
<dbReference type="GeneID" id="14868207"/>
<evidence type="ECO:0000313" key="1">
    <source>
        <dbReference type="EMBL" id="EGG16402.1"/>
    </source>
</evidence>
<dbReference type="AlphaFoldDB" id="F4Q7M0"/>
<dbReference type="EMBL" id="GL883024">
    <property type="protein sequence ID" value="EGG16402.1"/>
    <property type="molecule type" value="Genomic_DNA"/>
</dbReference>
<organism evidence="1 2">
    <name type="scientific">Cavenderia fasciculata</name>
    <name type="common">Slime mold</name>
    <name type="synonym">Dictyostelium fasciculatum</name>
    <dbReference type="NCBI Taxonomy" id="261658"/>
    <lineage>
        <taxon>Eukaryota</taxon>
        <taxon>Amoebozoa</taxon>
        <taxon>Evosea</taxon>
        <taxon>Eumycetozoa</taxon>
        <taxon>Dictyostelia</taxon>
        <taxon>Acytosteliales</taxon>
        <taxon>Cavenderiaceae</taxon>
        <taxon>Cavenderia</taxon>
    </lineage>
</organism>
<dbReference type="InterPro" id="IPR016181">
    <property type="entry name" value="Acyl_CoA_acyltransferase"/>
</dbReference>
<dbReference type="OMA" id="SIWDQNK"/>
<keyword evidence="2" id="KW-1185">Reference proteome</keyword>
<dbReference type="RefSeq" id="XP_004354786.1">
    <property type="nucleotide sequence ID" value="XM_004354734.1"/>
</dbReference>
<dbReference type="KEGG" id="dfa:DFA_09436"/>
<proteinExistence type="predicted"/>
<protein>
    <submittedName>
        <fullName evidence="1">Uncharacterized protein</fullName>
    </submittedName>
</protein>
<gene>
    <name evidence="1" type="ORF">DFA_09436</name>
</gene>
<sequence length="378" mass="45013">MGRLIWRNENIVIREYKTKDKDFLSRISRLPNNCDFHSLQAYSFCDDYSIRRSMTQNGFIWVAEDDITNKVIGGLCLAEKRLKINGVERLFFYPFDAIVDPEYRSLSILKRLTDLATLTFMEHYDLKPITYTSTSITNENMDRFYKNTSMKEMVQQVQHAWRVEHPFIEPQRDERVKIWKERDCHLVKEKFDIHFKNYEMVPVEFDELLFNKFYKHSYFAQFKGENNKMIEASISIWDQNKVSTLVNLTPSMLSSNEIRGNSNQLVDEITSRNTRQQQNNPNHFFQLFGCYSTENFNDPLEYSLFYELLKFVHNDCLNMGVEYLFIGLSKTDPIDRYFPLLPGIKSLPFVMHFCLGNEEDHIQEIMVSYYFMLILIII</sequence>
<dbReference type="Gene3D" id="3.40.630.30">
    <property type="match status" value="1"/>
</dbReference>
<name>F4Q7M0_CACFS</name>
<reference evidence="2" key="1">
    <citation type="journal article" date="2011" name="Genome Res.">
        <title>Phylogeny-wide analysis of social amoeba genomes highlights ancient origins for complex intercellular communication.</title>
        <authorList>
            <person name="Heidel A.J."/>
            <person name="Lawal H.M."/>
            <person name="Felder M."/>
            <person name="Schilde C."/>
            <person name="Helps N.R."/>
            <person name="Tunggal B."/>
            <person name="Rivero F."/>
            <person name="John U."/>
            <person name="Schleicher M."/>
            <person name="Eichinger L."/>
            <person name="Platzer M."/>
            <person name="Noegel A.A."/>
            <person name="Schaap P."/>
            <person name="Gloeckner G."/>
        </authorList>
    </citation>
    <scope>NUCLEOTIDE SEQUENCE [LARGE SCALE GENOMIC DNA]</scope>
    <source>
        <strain evidence="2">SH3</strain>
    </source>
</reference>
<evidence type="ECO:0000313" key="2">
    <source>
        <dbReference type="Proteomes" id="UP000007797"/>
    </source>
</evidence>
<dbReference type="Proteomes" id="UP000007797">
    <property type="component" value="Unassembled WGS sequence"/>
</dbReference>
<dbReference type="OrthoDB" id="16743at2759"/>
<accession>F4Q7M0</accession>